<organism evidence="1 2">
    <name type="scientific">Araneus ventricosus</name>
    <name type="common">Orbweaver spider</name>
    <name type="synonym">Epeira ventricosa</name>
    <dbReference type="NCBI Taxonomy" id="182803"/>
    <lineage>
        <taxon>Eukaryota</taxon>
        <taxon>Metazoa</taxon>
        <taxon>Ecdysozoa</taxon>
        <taxon>Arthropoda</taxon>
        <taxon>Chelicerata</taxon>
        <taxon>Arachnida</taxon>
        <taxon>Araneae</taxon>
        <taxon>Araneomorphae</taxon>
        <taxon>Entelegynae</taxon>
        <taxon>Araneoidea</taxon>
        <taxon>Araneidae</taxon>
        <taxon>Araneus</taxon>
    </lineage>
</organism>
<keyword evidence="2" id="KW-1185">Reference proteome</keyword>
<protein>
    <submittedName>
        <fullName evidence="1">Uncharacterized protein</fullName>
    </submittedName>
</protein>
<dbReference type="Proteomes" id="UP000499080">
    <property type="component" value="Unassembled WGS sequence"/>
</dbReference>
<proteinExistence type="predicted"/>
<dbReference type="EMBL" id="BGPR01000032">
    <property type="protein sequence ID" value="GBL83305.1"/>
    <property type="molecule type" value="Genomic_DNA"/>
</dbReference>
<accession>A0A4Y2AVW7</accession>
<evidence type="ECO:0000313" key="1">
    <source>
        <dbReference type="EMBL" id="GBL83305.1"/>
    </source>
</evidence>
<reference evidence="1 2" key="1">
    <citation type="journal article" date="2019" name="Sci. Rep.">
        <title>Orb-weaving spider Araneus ventricosus genome elucidates the spidroin gene catalogue.</title>
        <authorList>
            <person name="Kono N."/>
            <person name="Nakamura H."/>
            <person name="Ohtoshi R."/>
            <person name="Moran D.A.P."/>
            <person name="Shinohara A."/>
            <person name="Yoshida Y."/>
            <person name="Fujiwara M."/>
            <person name="Mori M."/>
            <person name="Tomita M."/>
            <person name="Arakawa K."/>
        </authorList>
    </citation>
    <scope>NUCLEOTIDE SEQUENCE [LARGE SCALE GENOMIC DNA]</scope>
</reference>
<gene>
    <name evidence="1" type="ORF">AVEN_110630_1</name>
</gene>
<evidence type="ECO:0000313" key="2">
    <source>
        <dbReference type="Proteomes" id="UP000499080"/>
    </source>
</evidence>
<comment type="caution">
    <text evidence="1">The sequence shown here is derived from an EMBL/GenBank/DDBJ whole genome shotgun (WGS) entry which is preliminary data.</text>
</comment>
<dbReference type="AlphaFoldDB" id="A0A4Y2AVW7"/>
<sequence length="110" mass="12426">MAFRSDTKSKGSELYHPIWDFRSRSVYPRDGRSNSSIAEAGVLMAITGHGPTPPEGGMHYYRQTASPNHYYHVQERKPAYLSPAVSHPRARGAIPEALFLRTQEGLKRRD</sequence>
<name>A0A4Y2AVW7_ARAVE</name>